<evidence type="ECO:0000259" key="11">
    <source>
        <dbReference type="Pfam" id="PF03449"/>
    </source>
</evidence>
<feature type="domain" description="Transcription elongation factor GreA/GreB C-terminal" evidence="10">
    <location>
        <begin position="85"/>
        <end position="165"/>
    </location>
</feature>
<keyword evidence="12" id="KW-0648">Protein biosynthesis</keyword>
<evidence type="ECO:0000256" key="4">
    <source>
        <dbReference type="ARBA" id="ARBA00023125"/>
    </source>
</evidence>
<evidence type="ECO:0000256" key="1">
    <source>
        <dbReference type="ARBA" id="ARBA00008213"/>
    </source>
</evidence>
<dbReference type="HAMAP" id="MF_00105">
    <property type="entry name" value="GreA_GreB"/>
    <property type="match status" value="1"/>
</dbReference>
<dbReference type="NCBIfam" id="NF001262">
    <property type="entry name" value="PRK00226.1-3"/>
    <property type="match status" value="1"/>
</dbReference>
<dbReference type="FunFam" id="1.10.287.180:FF:000001">
    <property type="entry name" value="Transcription elongation factor GreA"/>
    <property type="match status" value="1"/>
</dbReference>
<dbReference type="NCBIfam" id="TIGR01462">
    <property type="entry name" value="greA"/>
    <property type="match status" value="1"/>
</dbReference>
<accession>A0A1G6GD76</accession>
<dbReference type="InterPro" id="IPR001437">
    <property type="entry name" value="Tscrpt_elong_fac_GreA/B_C"/>
</dbReference>
<evidence type="ECO:0000256" key="9">
    <source>
        <dbReference type="RuleBase" id="RU000556"/>
    </source>
</evidence>
<dbReference type="AlphaFoldDB" id="A0A1G6GD76"/>
<feature type="coiled-coil region" evidence="8">
    <location>
        <begin position="16"/>
        <end position="43"/>
    </location>
</feature>
<dbReference type="InterPro" id="IPR006359">
    <property type="entry name" value="Tscrpt_elong_fac_GreA"/>
</dbReference>
<evidence type="ECO:0000313" key="13">
    <source>
        <dbReference type="Proteomes" id="UP000199086"/>
    </source>
</evidence>
<proteinExistence type="inferred from homology"/>
<keyword evidence="3 8" id="KW-0805">Transcription regulation</keyword>
<evidence type="ECO:0000256" key="7">
    <source>
        <dbReference type="ARBA" id="ARBA00030776"/>
    </source>
</evidence>
<dbReference type="GO" id="GO:0032784">
    <property type="term" value="P:regulation of DNA-templated transcription elongation"/>
    <property type="evidence" value="ECO:0007669"/>
    <property type="project" value="UniProtKB-UniRule"/>
</dbReference>
<dbReference type="InterPro" id="IPR028624">
    <property type="entry name" value="Tscrpt_elong_fac_GreA/B"/>
</dbReference>
<name>A0A1G6GD76_9ACTN</name>
<dbReference type="InterPro" id="IPR018151">
    <property type="entry name" value="TF_GreA/GreB_CS"/>
</dbReference>
<dbReference type="PANTHER" id="PTHR30437">
    <property type="entry name" value="TRANSCRIPTION ELONGATION FACTOR GREA"/>
    <property type="match status" value="1"/>
</dbReference>
<dbReference type="GO" id="GO:0006354">
    <property type="term" value="P:DNA-templated transcription elongation"/>
    <property type="evidence" value="ECO:0007669"/>
    <property type="project" value="TreeGrafter"/>
</dbReference>
<dbReference type="GO" id="GO:0003677">
    <property type="term" value="F:DNA binding"/>
    <property type="evidence" value="ECO:0007669"/>
    <property type="project" value="UniProtKB-UniRule"/>
</dbReference>
<organism evidence="12 13">
    <name type="scientific">Raineyella antarctica</name>
    <dbReference type="NCBI Taxonomy" id="1577474"/>
    <lineage>
        <taxon>Bacteria</taxon>
        <taxon>Bacillati</taxon>
        <taxon>Actinomycetota</taxon>
        <taxon>Actinomycetes</taxon>
        <taxon>Propionibacteriales</taxon>
        <taxon>Propionibacteriaceae</taxon>
        <taxon>Raineyella</taxon>
    </lineage>
</organism>
<keyword evidence="12" id="KW-0251">Elongation factor</keyword>
<keyword evidence="4 8" id="KW-0238">DNA-binding</keyword>
<sequence>MAENVTDTVFLTQAAYDKLAAELEALKHNREAISKKIAQARDEGDLSENAGYHAAREEQGQQEAKITVIEHTLRVAQVGEGPADTETVGVGTVVTVAWDGDEDDTESFFLGSRENAQLDDSLADVEVYSPQSPLGQAVLGARVGDTVSYEAPSGATLSVTVQKIEAH</sequence>
<dbReference type="STRING" id="1577474.GA0111570_101220"/>
<evidence type="ECO:0000256" key="6">
    <source>
        <dbReference type="ARBA" id="ARBA00024916"/>
    </source>
</evidence>
<dbReference type="GO" id="GO:0070063">
    <property type="term" value="F:RNA polymerase binding"/>
    <property type="evidence" value="ECO:0007669"/>
    <property type="project" value="InterPro"/>
</dbReference>
<dbReference type="PROSITE" id="PS00830">
    <property type="entry name" value="GREAB_2"/>
    <property type="match status" value="1"/>
</dbReference>
<evidence type="ECO:0000313" key="12">
    <source>
        <dbReference type="EMBL" id="SDB79947.1"/>
    </source>
</evidence>
<dbReference type="InterPro" id="IPR036805">
    <property type="entry name" value="Tscrpt_elong_fac_GreA/B_N_sf"/>
</dbReference>
<evidence type="ECO:0000256" key="8">
    <source>
        <dbReference type="HAMAP-Rule" id="MF_00105"/>
    </source>
</evidence>
<gene>
    <name evidence="8" type="primary">greA</name>
    <name evidence="12" type="ORF">GA0111570_101220</name>
</gene>
<dbReference type="InterPro" id="IPR022691">
    <property type="entry name" value="Tscrpt_elong_fac_GreA/B_N"/>
</dbReference>
<dbReference type="PIRSF" id="PIRSF006092">
    <property type="entry name" value="GreA_GreB"/>
    <property type="match status" value="1"/>
</dbReference>
<dbReference type="EMBL" id="FMYF01000001">
    <property type="protein sequence ID" value="SDB79947.1"/>
    <property type="molecule type" value="Genomic_DNA"/>
</dbReference>
<comment type="similarity">
    <text evidence="1 8 9">Belongs to the GreA/GreB family.</text>
</comment>
<reference evidence="12 13" key="1">
    <citation type="submission" date="2016-06" db="EMBL/GenBank/DDBJ databases">
        <authorList>
            <person name="Olsen C.W."/>
            <person name="Carey S."/>
            <person name="Hinshaw L."/>
            <person name="Karasin A.I."/>
        </authorList>
    </citation>
    <scope>NUCLEOTIDE SEQUENCE [LARGE SCALE GENOMIC DNA]</scope>
    <source>
        <strain evidence="12 13">LZ-22</strain>
    </source>
</reference>
<dbReference type="Gene3D" id="1.10.287.180">
    <property type="entry name" value="Transcription elongation factor, GreA/GreB, N-terminal domain"/>
    <property type="match status" value="1"/>
</dbReference>
<dbReference type="InterPro" id="IPR036953">
    <property type="entry name" value="GreA/GreB_C_sf"/>
</dbReference>
<keyword evidence="5 8" id="KW-0804">Transcription</keyword>
<feature type="domain" description="Transcription elongation factor GreA/GreB N-terminal" evidence="11">
    <location>
        <begin position="10"/>
        <end position="78"/>
    </location>
</feature>
<dbReference type="SUPFAM" id="SSF54534">
    <property type="entry name" value="FKBP-like"/>
    <property type="match status" value="1"/>
</dbReference>
<dbReference type="InterPro" id="IPR023459">
    <property type="entry name" value="Tscrpt_elong_fac_GreA/B_fam"/>
</dbReference>
<dbReference type="Pfam" id="PF01272">
    <property type="entry name" value="GreA_GreB"/>
    <property type="match status" value="1"/>
</dbReference>
<dbReference type="OrthoDB" id="9797227at2"/>
<dbReference type="PANTHER" id="PTHR30437:SF4">
    <property type="entry name" value="TRANSCRIPTION ELONGATION FACTOR GREA"/>
    <property type="match status" value="1"/>
</dbReference>
<dbReference type="Pfam" id="PF03449">
    <property type="entry name" value="GreA_GreB_N"/>
    <property type="match status" value="1"/>
</dbReference>
<dbReference type="Gene3D" id="3.10.50.30">
    <property type="entry name" value="Transcription elongation factor, GreA/GreB, C-terminal domain"/>
    <property type="match status" value="1"/>
</dbReference>
<comment type="function">
    <text evidence="6 8 9">Necessary for efficient RNA polymerase transcription elongation past template-encoded arresting sites. The arresting sites in DNA have the property of trapping a certain fraction of elongating RNA polymerases that pass through, resulting in locked ternary complexes. Cleavage of the nascent transcript by cleavage factors such as GreA or GreB allows the resumption of elongation from the new 3'terminus. GreA releases sequences of 2 to 3 nucleotides.</text>
</comment>
<evidence type="ECO:0000256" key="3">
    <source>
        <dbReference type="ARBA" id="ARBA00023015"/>
    </source>
</evidence>
<dbReference type="RefSeq" id="WP_092605505.1">
    <property type="nucleotide sequence ID" value="NZ_FMYF01000001.1"/>
</dbReference>
<evidence type="ECO:0000256" key="2">
    <source>
        <dbReference type="ARBA" id="ARBA00013729"/>
    </source>
</evidence>
<evidence type="ECO:0000259" key="10">
    <source>
        <dbReference type="Pfam" id="PF01272"/>
    </source>
</evidence>
<keyword evidence="8" id="KW-0175">Coiled coil</keyword>
<dbReference type="Proteomes" id="UP000199086">
    <property type="component" value="Unassembled WGS sequence"/>
</dbReference>
<protein>
    <recommendedName>
        <fullName evidence="2 8">Transcription elongation factor GreA</fullName>
    </recommendedName>
    <alternativeName>
        <fullName evidence="7 8">Transcript cleavage factor GreA</fullName>
    </alternativeName>
</protein>
<dbReference type="SUPFAM" id="SSF46557">
    <property type="entry name" value="GreA transcript cleavage protein, N-terminal domain"/>
    <property type="match status" value="1"/>
</dbReference>
<keyword evidence="13" id="KW-1185">Reference proteome</keyword>
<dbReference type="GO" id="GO:0003746">
    <property type="term" value="F:translation elongation factor activity"/>
    <property type="evidence" value="ECO:0007669"/>
    <property type="project" value="UniProtKB-KW"/>
</dbReference>
<evidence type="ECO:0000256" key="5">
    <source>
        <dbReference type="ARBA" id="ARBA00023163"/>
    </source>
</evidence>
<dbReference type="PROSITE" id="PS00829">
    <property type="entry name" value="GREAB_1"/>
    <property type="match status" value="1"/>
</dbReference>